<evidence type="ECO:0000256" key="4">
    <source>
        <dbReference type="ARBA" id="ARBA00022741"/>
    </source>
</evidence>
<dbReference type="Gene3D" id="1.20.5.4130">
    <property type="match status" value="1"/>
</dbReference>
<feature type="domain" description="Disease resistance N-terminal" evidence="10">
    <location>
        <begin position="18"/>
        <end position="91"/>
    </location>
</feature>
<feature type="compositionally biased region" description="Polar residues" evidence="7">
    <location>
        <begin position="1247"/>
        <end position="1265"/>
    </location>
</feature>
<evidence type="ECO:0000256" key="3">
    <source>
        <dbReference type="ARBA" id="ARBA00022737"/>
    </source>
</evidence>
<dbReference type="PRINTS" id="PR00364">
    <property type="entry name" value="DISEASERSIST"/>
</dbReference>
<dbReference type="PANTHER" id="PTHR23155">
    <property type="entry name" value="DISEASE RESISTANCE PROTEIN RP"/>
    <property type="match status" value="1"/>
</dbReference>
<reference evidence="13" key="3">
    <citation type="submission" date="2022-01" db="UniProtKB">
        <authorList>
            <consortium name="EnsemblPlants"/>
        </authorList>
    </citation>
    <scope>IDENTIFICATION</scope>
    <source>
        <strain evidence="13">subsp. vulgare</strain>
    </source>
</reference>
<feature type="domain" description="NB-ARC" evidence="9">
    <location>
        <begin position="183"/>
        <end position="345"/>
    </location>
</feature>
<keyword evidence="5" id="KW-0611">Plant defense</keyword>
<keyword evidence="4" id="KW-0547">Nucleotide-binding</keyword>
<name>A0A8I6X4L3_HORVV</name>
<dbReference type="InterPro" id="IPR036388">
    <property type="entry name" value="WH-like_DNA-bd_sf"/>
</dbReference>
<dbReference type="Pfam" id="PF23559">
    <property type="entry name" value="WHD_DRP"/>
    <property type="match status" value="1"/>
</dbReference>
<feature type="region of interest" description="Disordered" evidence="7">
    <location>
        <begin position="1128"/>
        <end position="1196"/>
    </location>
</feature>
<dbReference type="Gene3D" id="3.40.50.300">
    <property type="entry name" value="P-loop containing nucleotide triphosphate hydrolases"/>
    <property type="match status" value="1"/>
</dbReference>
<evidence type="ECO:0000256" key="1">
    <source>
        <dbReference type="ARBA" id="ARBA00008894"/>
    </source>
</evidence>
<dbReference type="GO" id="GO:0002758">
    <property type="term" value="P:innate immune response-activating signaling pathway"/>
    <property type="evidence" value="ECO:0007669"/>
    <property type="project" value="UniProtKB-ARBA"/>
</dbReference>
<evidence type="ECO:0000256" key="8">
    <source>
        <dbReference type="SAM" id="Phobius"/>
    </source>
</evidence>
<dbReference type="GO" id="GO:0042742">
    <property type="term" value="P:defense response to bacterium"/>
    <property type="evidence" value="ECO:0007669"/>
    <property type="project" value="UniProtKB-ARBA"/>
</dbReference>
<comment type="similarity">
    <text evidence="1">Belongs to the disease resistance NB-LRR family.</text>
</comment>
<feature type="transmembrane region" description="Helical" evidence="8">
    <location>
        <begin position="1562"/>
        <end position="1588"/>
    </location>
</feature>
<feature type="domain" description="Disease resistance protein winged helix" evidence="11">
    <location>
        <begin position="430"/>
        <end position="497"/>
    </location>
</feature>
<dbReference type="InterPro" id="IPR027417">
    <property type="entry name" value="P-loop_NTPase"/>
</dbReference>
<keyword evidence="8" id="KW-1133">Transmembrane helix</keyword>
<dbReference type="GO" id="GO:0043531">
    <property type="term" value="F:ADP binding"/>
    <property type="evidence" value="ECO:0007669"/>
    <property type="project" value="InterPro"/>
</dbReference>
<dbReference type="InterPro" id="IPR041118">
    <property type="entry name" value="Rx_N"/>
</dbReference>
<feature type="compositionally biased region" description="Low complexity" evidence="7">
    <location>
        <begin position="1307"/>
        <end position="1318"/>
    </location>
</feature>
<keyword evidence="14" id="KW-1185">Reference proteome</keyword>
<dbReference type="InterPro" id="IPR058922">
    <property type="entry name" value="WHD_DRP"/>
</dbReference>
<keyword evidence="8" id="KW-0812">Transmembrane</keyword>
<feature type="region of interest" description="Disordered" evidence="7">
    <location>
        <begin position="1539"/>
        <end position="1558"/>
    </location>
</feature>
<proteinExistence type="inferred from homology"/>
<evidence type="ECO:0000259" key="10">
    <source>
        <dbReference type="Pfam" id="PF18052"/>
    </source>
</evidence>
<sequence>MAVVLGAFVPDTAARWRSVAEGEVAQELGVAAAARKLAARLESVAAVLGDAEAQAAGGDEATARWLAEVRAAAYEADGAVDRCRVAARRLGGREPKHPPQQQQALPWLLSSCCEDAEPQSDIAADLKRVNENLQAIMRKQRRLQLHAAYAADPTDHTRTLLRRHQPADPGIVGTRIEDDARLLVDRLTQTARPAACEVVAIVGPDGVGKTKLARMVYESARVRCSFGSTSWVRLSRGYTDAGLLSQVIDAFGGDTKGGESVADLQAMLTCLVANKRFLLVVDDVWYGGVWEDVLQNPLERGGSGGKVLVTARRGTTAREMGASLVHRVKRLSADDGWLLLRTSACVAADERQLKGVGERLVDKCGCIPLAIKAVAGVLRTREASTDEWGEVLASPAWSVQGLPDDATRALYLCYDDLPHHLKQCFLYCSLFPPGFAVERRVLVRHWMAERLVRSRSGASVEEVAEGYYDELVGRNLLQTTQEDVRGCMMHEALHALAQLLLQGEGFTGDVQRLPDDGDASFRPRRVSLPGRNIAAIPERILNSERIRTLLLPRNPLATEGNIFTRLHHQLRVLDLSETGIELIPETLGNLVHLRLLNLSRTRIHAVPESIGNLWSLKFFLLRECKSLHALPKGMKHLKGLRDLDLAGTTIDAAAFRVGQLRSLTSLRCFAVASKEDRGGWPLAELKHLCQLRILHVHKLERAPGRSEAAEVALASKMSLRELALSCSNDTVSLPQTPTAVRKIEDVLEELNPPPCLESLKIAGYFGAKFPNWLSDISLPILRHLDIIGCNLCQSLPPLGLMPELRSLCIADSSALTSIDAEFMGKCHAPEVPFPKLENLRLQGLRKLETWMDIEAGALPSLQAMQLESCPELRRLPGGLGQVTSLVELRMVDMASLEAVEGIAALRELSIWNAPDLKKVSGMPSLEDLSISHCPVLHTVENVDSLQAVHIFDHQLQEVPRWIKALAAKLRSLDVTSTIKLLKRCLVDGPDWPLIKDIVQVHGSTTGSGDYIYYSKNPYIFDSNVNAQGNLETAASDSADEASADNRNANQDVWVAASGTGYMHISGFFDSKAVKKGAPMAEGSVTRRNTEKRNSRRSLHKLAEVIPEEGEAEEDADSVVLLPAHPIKAHSRVEKPRPVVNDDRSGNNDTGLLSKVTPQETGPDATRRRRSKIGKDVPTDAGAAGDSSVSKSAAAVGHNLVREGSRVINRTEADQNSNISLCQSEECTLNKGENFANISKQTRRVHDTASNVPTQAGSDKTENGSPAITARSRKVTFNIREDDHADAAAHSPNAINQKNVNKVKVTATSASASTNATTTPEIPADRDVAPKSAGTINSSLILEGHHTVSIAKDSTCTAVDNTGGHMEERSISLPANPNHDEESKAFSATETTCDSEPCMLPASLAWRKQRAPKKQEASFAGAGSGIGASIKKIPRMANKTLEKVTYKSMAEPVEHPSTGASKNPDLHSKPVCTPCGAIGTTEATMTYRYQTNSHADEDNAHFSIDVKDDDSHQAPKVYTAIWADTDTDTLRARFLSSMQHHHRMASRRRHRRHREKHGSGNTWGIGPVLVVVLLVVVSVAQLLFIVWMYRRLLNQKIRSSGGQTTLQSFLFKPR</sequence>
<dbReference type="Gene3D" id="3.80.10.10">
    <property type="entry name" value="Ribonuclease Inhibitor"/>
    <property type="match status" value="2"/>
</dbReference>
<protein>
    <recommendedName>
        <fullName evidence="15">NB-ARC domain-containing protein</fullName>
    </recommendedName>
</protein>
<dbReference type="Proteomes" id="UP000011116">
    <property type="component" value="Chromosome 1H"/>
</dbReference>
<reference evidence="14" key="1">
    <citation type="journal article" date="2012" name="Nature">
        <title>A physical, genetic and functional sequence assembly of the barley genome.</title>
        <authorList>
            <consortium name="The International Barley Genome Sequencing Consortium"/>
            <person name="Mayer K.F."/>
            <person name="Waugh R."/>
            <person name="Brown J.W."/>
            <person name="Schulman A."/>
            <person name="Langridge P."/>
            <person name="Platzer M."/>
            <person name="Fincher G.B."/>
            <person name="Muehlbauer G.J."/>
            <person name="Sato K."/>
            <person name="Close T.J."/>
            <person name="Wise R.P."/>
            <person name="Stein N."/>
        </authorList>
    </citation>
    <scope>NUCLEOTIDE SEQUENCE [LARGE SCALE GENOMIC DNA]</scope>
    <source>
        <strain evidence="14">cv. Morex</strain>
    </source>
</reference>
<dbReference type="SUPFAM" id="SSF52058">
    <property type="entry name" value="L domain-like"/>
    <property type="match status" value="1"/>
</dbReference>
<evidence type="ECO:0000256" key="6">
    <source>
        <dbReference type="ARBA" id="ARBA00023054"/>
    </source>
</evidence>
<evidence type="ECO:0000259" key="9">
    <source>
        <dbReference type="Pfam" id="PF00931"/>
    </source>
</evidence>
<feature type="region of interest" description="Disordered" evidence="7">
    <location>
        <begin position="1307"/>
        <end position="1329"/>
    </location>
</feature>
<evidence type="ECO:0000313" key="14">
    <source>
        <dbReference type="Proteomes" id="UP000011116"/>
    </source>
</evidence>
<feature type="compositionally biased region" description="Acidic residues" evidence="7">
    <location>
        <begin position="1105"/>
        <end position="1116"/>
    </location>
</feature>
<evidence type="ECO:0000256" key="5">
    <source>
        <dbReference type="ARBA" id="ARBA00022821"/>
    </source>
</evidence>
<dbReference type="Pfam" id="PF18052">
    <property type="entry name" value="Rx_N"/>
    <property type="match status" value="1"/>
</dbReference>
<evidence type="ECO:0000259" key="12">
    <source>
        <dbReference type="Pfam" id="PF23598"/>
    </source>
</evidence>
<dbReference type="InterPro" id="IPR032675">
    <property type="entry name" value="LRR_dom_sf"/>
</dbReference>
<organism evidence="13 14">
    <name type="scientific">Hordeum vulgare subsp. vulgare</name>
    <name type="common">Domesticated barley</name>
    <dbReference type="NCBI Taxonomy" id="112509"/>
    <lineage>
        <taxon>Eukaryota</taxon>
        <taxon>Viridiplantae</taxon>
        <taxon>Streptophyta</taxon>
        <taxon>Embryophyta</taxon>
        <taxon>Tracheophyta</taxon>
        <taxon>Spermatophyta</taxon>
        <taxon>Magnoliopsida</taxon>
        <taxon>Liliopsida</taxon>
        <taxon>Poales</taxon>
        <taxon>Poaceae</taxon>
        <taxon>BOP clade</taxon>
        <taxon>Pooideae</taxon>
        <taxon>Triticodae</taxon>
        <taxon>Triticeae</taxon>
        <taxon>Hordeinae</taxon>
        <taxon>Hordeum</taxon>
    </lineage>
</organism>
<feature type="compositionally biased region" description="Polar residues" evidence="7">
    <location>
        <begin position="1146"/>
        <end position="1159"/>
    </location>
</feature>
<feature type="compositionally biased region" description="Basic residues" evidence="7">
    <location>
        <begin position="1539"/>
        <end position="1555"/>
    </location>
</feature>
<keyword evidence="3" id="KW-0677">Repeat</keyword>
<feature type="domain" description="Disease resistance R13L4/SHOC-2-like LRR" evidence="12">
    <location>
        <begin position="568"/>
        <end position="867"/>
    </location>
</feature>
<evidence type="ECO:0000313" key="13">
    <source>
        <dbReference type="EnsemblPlants" id="HORVU.MOREX.r3.1HG0042290.1"/>
    </source>
</evidence>
<feature type="compositionally biased region" description="Basic and acidic residues" evidence="7">
    <location>
        <begin position="1130"/>
        <end position="1145"/>
    </location>
</feature>
<dbReference type="EnsemblPlants" id="HORVU.MOREX.r3.1HG0042290.1">
    <property type="protein sequence ID" value="HORVU.MOREX.r3.1HG0042290.1"/>
    <property type="gene ID" value="HORVU.MOREX.r3.1HG0042290"/>
</dbReference>
<evidence type="ECO:0008006" key="15">
    <source>
        <dbReference type="Google" id="ProtNLM"/>
    </source>
</evidence>
<dbReference type="InterPro" id="IPR044974">
    <property type="entry name" value="Disease_R_plants"/>
</dbReference>
<keyword evidence="6" id="KW-0175">Coiled coil</keyword>
<dbReference type="InterPro" id="IPR055414">
    <property type="entry name" value="LRR_R13L4/SHOC2-like"/>
</dbReference>
<evidence type="ECO:0000256" key="7">
    <source>
        <dbReference type="SAM" id="MobiDB-lite"/>
    </source>
</evidence>
<dbReference type="Gramene" id="HORVU.MOREX.r3.1HG0042290.1">
    <property type="protein sequence ID" value="HORVU.MOREX.r3.1HG0042290.1"/>
    <property type="gene ID" value="HORVU.MOREX.r3.1HG0042290"/>
</dbReference>
<dbReference type="SUPFAM" id="SSF52540">
    <property type="entry name" value="P-loop containing nucleoside triphosphate hydrolases"/>
    <property type="match status" value="1"/>
</dbReference>
<dbReference type="GO" id="GO:0009626">
    <property type="term" value="P:plant-type hypersensitive response"/>
    <property type="evidence" value="ECO:0007669"/>
    <property type="project" value="UniProtKB-ARBA"/>
</dbReference>
<dbReference type="Pfam" id="PF00931">
    <property type="entry name" value="NB-ARC"/>
    <property type="match status" value="1"/>
</dbReference>
<dbReference type="SMR" id="A0A8I6X4L3"/>
<evidence type="ECO:0000256" key="2">
    <source>
        <dbReference type="ARBA" id="ARBA00022614"/>
    </source>
</evidence>
<feature type="region of interest" description="Disordered" evidence="7">
    <location>
        <begin position="1078"/>
        <end position="1116"/>
    </location>
</feature>
<dbReference type="Pfam" id="PF23598">
    <property type="entry name" value="LRR_14"/>
    <property type="match status" value="1"/>
</dbReference>
<reference evidence="13" key="2">
    <citation type="submission" date="2020-10" db="EMBL/GenBank/DDBJ databases">
        <authorList>
            <person name="Scholz U."/>
            <person name="Mascher M."/>
            <person name="Fiebig A."/>
        </authorList>
    </citation>
    <scope>NUCLEOTIDE SEQUENCE [LARGE SCALE GENOMIC DNA]</scope>
    <source>
        <strain evidence="13">cv. Morex</strain>
    </source>
</reference>
<dbReference type="FunFam" id="1.10.10.10:FF:000322">
    <property type="entry name" value="Probable disease resistance protein At1g63360"/>
    <property type="match status" value="1"/>
</dbReference>
<dbReference type="PANTHER" id="PTHR23155:SF909">
    <property type="entry name" value="OS11G0673900 PROTEIN"/>
    <property type="match status" value="1"/>
</dbReference>
<keyword evidence="2" id="KW-0433">Leucine-rich repeat</keyword>
<dbReference type="InterPro" id="IPR002182">
    <property type="entry name" value="NB-ARC"/>
</dbReference>
<evidence type="ECO:0000259" key="11">
    <source>
        <dbReference type="Pfam" id="PF23559"/>
    </source>
</evidence>
<feature type="region of interest" description="Disordered" evidence="7">
    <location>
        <begin position="1242"/>
        <end position="1265"/>
    </location>
</feature>
<dbReference type="InterPro" id="IPR042197">
    <property type="entry name" value="Apaf_helical"/>
</dbReference>
<dbReference type="Gene3D" id="1.10.10.10">
    <property type="entry name" value="Winged helix-like DNA-binding domain superfamily/Winged helix DNA-binding domain"/>
    <property type="match status" value="1"/>
</dbReference>
<accession>A0A8I6X4L3</accession>
<keyword evidence="8" id="KW-0472">Membrane</keyword>
<dbReference type="Gene3D" id="1.10.8.430">
    <property type="entry name" value="Helical domain of apoptotic protease-activating factors"/>
    <property type="match status" value="1"/>
</dbReference>